<dbReference type="PANTHER" id="PTHR30368">
    <property type="entry name" value="SULFATE-BINDING PROTEIN"/>
    <property type="match status" value="1"/>
</dbReference>
<dbReference type="PROSITE" id="PS00757">
    <property type="entry name" value="PROK_SULFATE_BIND_2"/>
    <property type="match status" value="1"/>
</dbReference>
<dbReference type="Proteomes" id="UP001597216">
    <property type="component" value="Unassembled WGS sequence"/>
</dbReference>
<organism evidence="6 7">
    <name type="scientific">Phenylobacterium conjunctum</name>
    <dbReference type="NCBI Taxonomy" id="1298959"/>
    <lineage>
        <taxon>Bacteria</taxon>
        <taxon>Pseudomonadati</taxon>
        <taxon>Pseudomonadota</taxon>
        <taxon>Alphaproteobacteria</taxon>
        <taxon>Caulobacterales</taxon>
        <taxon>Caulobacteraceae</taxon>
        <taxon>Phenylobacterium</taxon>
    </lineage>
</organism>
<keyword evidence="5" id="KW-0574">Periplasm</keyword>
<comment type="caution">
    <text evidence="6">The sequence shown here is derived from an EMBL/GenBank/DDBJ whole genome shotgun (WGS) entry which is preliminary data.</text>
</comment>
<evidence type="ECO:0000256" key="5">
    <source>
        <dbReference type="ARBA" id="ARBA00022764"/>
    </source>
</evidence>
<name>A0ABW3SXY9_9CAUL</name>
<dbReference type="CDD" id="cd01005">
    <property type="entry name" value="PBP2_CysP"/>
    <property type="match status" value="1"/>
</dbReference>
<comment type="similarity">
    <text evidence="2">Belongs to the prokaryotic sulfate-binding protein family.</text>
</comment>
<proteinExistence type="inferred from homology"/>
<dbReference type="NCBIfam" id="TIGR00971">
    <property type="entry name" value="3a0106s03"/>
    <property type="match status" value="1"/>
</dbReference>
<keyword evidence="4" id="KW-0732">Signal</keyword>
<sequence length="337" mass="36460">MSKLELTRRDIAAGAKAAAVAPAGVAQAAPAPATLLNVSYDPTRELYKEINAAYAKYWKGRTGQTVTVNQSHGGSGKQARAVIDGLEADVVTLALAADIDEISERAKLLPANWQSRLPNNSTPYVSTIVFLVRKGNPKGIKDWSDLVKPGFGVITPNPKTSGGARWSYLAAYAFGQKKGGDAAARDFVRKLYKNVPVLDAGARGSTTTFAQRGIGDVLLSWENEAKLTIDEFGPNFDVIYPSMSILAEPPVALVDKNVDRHKTRTLATGYLNFLYSPLAQDIIGKHFFRPREAAAAKKYAGQFKQIPLVTVDKAFGGWKKAQKVHFSDGGVFDQIYA</sequence>
<evidence type="ECO:0000256" key="3">
    <source>
        <dbReference type="ARBA" id="ARBA00022448"/>
    </source>
</evidence>
<evidence type="ECO:0000313" key="7">
    <source>
        <dbReference type="Proteomes" id="UP001597216"/>
    </source>
</evidence>
<evidence type="ECO:0000256" key="4">
    <source>
        <dbReference type="ARBA" id="ARBA00022729"/>
    </source>
</evidence>
<gene>
    <name evidence="6" type="ORF">ACFQ27_02685</name>
</gene>
<dbReference type="SUPFAM" id="SSF53850">
    <property type="entry name" value="Periplasmic binding protein-like II"/>
    <property type="match status" value="1"/>
</dbReference>
<dbReference type="InterPro" id="IPR006311">
    <property type="entry name" value="TAT_signal"/>
</dbReference>
<dbReference type="InterPro" id="IPR005669">
    <property type="entry name" value="Thiosulph/SO4-bd"/>
</dbReference>
<evidence type="ECO:0000256" key="2">
    <source>
        <dbReference type="ARBA" id="ARBA00006099"/>
    </source>
</evidence>
<reference evidence="7" key="1">
    <citation type="journal article" date="2019" name="Int. J. Syst. Evol. Microbiol.">
        <title>The Global Catalogue of Microorganisms (GCM) 10K type strain sequencing project: providing services to taxonomists for standard genome sequencing and annotation.</title>
        <authorList>
            <consortium name="The Broad Institute Genomics Platform"/>
            <consortium name="The Broad Institute Genome Sequencing Center for Infectious Disease"/>
            <person name="Wu L."/>
            <person name="Ma J."/>
        </authorList>
    </citation>
    <scope>NUCLEOTIDE SEQUENCE [LARGE SCALE GENOMIC DNA]</scope>
    <source>
        <strain evidence="7">CCUG 55074</strain>
    </source>
</reference>
<dbReference type="EMBL" id="JBHTLQ010000004">
    <property type="protein sequence ID" value="MFD1189473.1"/>
    <property type="molecule type" value="Genomic_DNA"/>
</dbReference>
<comment type="subcellular location">
    <subcellularLocation>
        <location evidence="1">Periplasm</location>
    </subcellularLocation>
</comment>
<keyword evidence="7" id="KW-1185">Reference proteome</keyword>
<evidence type="ECO:0000256" key="1">
    <source>
        <dbReference type="ARBA" id="ARBA00004418"/>
    </source>
</evidence>
<dbReference type="InterPro" id="IPR034408">
    <property type="entry name" value="Sulphate/thiosulphate_BS"/>
</dbReference>
<dbReference type="NCBIfam" id="NF008106">
    <property type="entry name" value="PRK10852.1"/>
    <property type="match status" value="1"/>
</dbReference>
<dbReference type="Pfam" id="PF13531">
    <property type="entry name" value="SBP_bac_11"/>
    <property type="match status" value="1"/>
</dbReference>
<dbReference type="PROSITE" id="PS51318">
    <property type="entry name" value="TAT"/>
    <property type="match status" value="1"/>
</dbReference>
<dbReference type="RefSeq" id="WP_377352331.1">
    <property type="nucleotide sequence ID" value="NZ_JBHTLQ010000004.1"/>
</dbReference>
<dbReference type="Gene3D" id="3.40.190.10">
    <property type="entry name" value="Periplasmic binding protein-like II"/>
    <property type="match status" value="2"/>
</dbReference>
<dbReference type="PANTHER" id="PTHR30368:SF2">
    <property type="entry name" value="SULFATE-BINDING PROTEIN"/>
    <property type="match status" value="1"/>
</dbReference>
<accession>A0ABW3SXY9</accession>
<evidence type="ECO:0000313" key="6">
    <source>
        <dbReference type="EMBL" id="MFD1189473.1"/>
    </source>
</evidence>
<protein>
    <submittedName>
        <fullName evidence="6">Sulfate ABC transporter substrate-binding protein</fullName>
    </submittedName>
</protein>
<dbReference type="NCBIfam" id="NF008022">
    <property type="entry name" value="PRK10752.1"/>
    <property type="match status" value="1"/>
</dbReference>
<keyword evidence="3" id="KW-0813">Transport</keyword>